<organism evidence="6 7">
    <name type="scientific">Roseomonas nitratireducens</name>
    <dbReference type="NCBI Taxonomy" id="2820810"/>
    <lineage>
        <taxon>Bacteria</taxon>
        <taxon>Pseudomonadati</taxon>
        <taxon>Pseudomonadota</taxon>
        <taxon>Alphaproteobacteria</taxon>
        <taxon>Acetobacterales</taxon>
        <taxon>Roseomonadaceae</taxon>
        <taxon>Roseomonas</taxon>
    </lineage>
</organism>
<feature type="domain" description="D-isomer specific 2-hydroxyacid dehydrogenase NAD-binding" evidence="5">
    <location>
        <begin position="111"/>
        <end position="290"/>
    </location>
</feature>
<accession>A0ABS4ATP9</accession>
<dbReference type="EMBL" id="JAGIYZ010000011">
    <property type="protein sequence ID" value="MBP0464739.1"/>
    <property type="molecule type" value="Genomic_DNA"/>
</dbReference>
<evidence type="ECO:0000256" key="1">
    <source>
        <dbReference type="ARBA" id="ARBA00005854"/>
    </source>
</evidence>
<dbReference type="InterPro" id="IPR036291">
    <property type="entry name" value="NAD(P)-bd_dom_sf"/>
</dbReference>
<name>A0ABS4ATP9_9PROT</name>
<keyword evidence="2 3" id="KW-0560">Oxidoreductase</keyword>
<dbReference type="SUPFAM" id="SSF52283">
    <property type="entry name" value="Formate/glycerate dehydrogenase catalytic domain-like"/>
    <property type="match status" value="1"/>
</dbReference>
<feature type="domain" description="D-isomer specific 2-hydroxyacid dehydrogenase catalytic" evidence="4">
    <location>
        <begin position="30"/>
        <end position="321"/>
    </location>
</feature>
<dbReference type="InterPro" id="IPR006139">
    <property type="entry name" value="D-isomer_2_OHA_DH_cat_dom"/>
</dbReference>
<dbReference type="RefSeq" id="WP_209352134.1">
    <property type="nucleotide sequence ID" value="NZ_JAGIYZ010000011.1"/>
</dbReference>
<evidence type="ECO:0000259" key="5">
    <source>
        <dbReference type="Pfam" id="PF02826"/>
    </source>
</evidence>
<dbReference type="Pfam" id="PF02826">
    <property type="entry name" value="2-Hacid_dh_C"/>
    <property type="match status" value="1"/>
</dbReference>
<keyword evidence="7" id="KW-1185">Reference proteome</keyword>
<sequence length="322" mass="33560">MTRPLILATARIFPQTRDALAPLGEVVANEAIEPWPEEERRARAARADALLAFMTDRVDEGFLAAAPRLRIVACALKGADNFDLDACRARGVAVSLVPDLLTAPTAELAIGLAIGLGRHLRDGDAAVRGGGFSGWRPVLYGQGLDGATVAVLGLGALGGAICARLQPFGCRVLGVDPSRPAPPGVEATALEDALARADLVIAALPLLPGTLHLVDAARLALLRPGALLVNVGRGSTVSEAAVADALAAGRLGGYGADVFELEDWAIEARPRAIEPRLLAHPRTLFTPHLGSAVEQVRRAIELRAAANIADMLEGCPPRDRVA</sequence>
<dbReference type="Pfam" id="PF00389">
    <property type="entry name" value="2-Hacid_dh"/>
    <property type="match status" value="1"/>
</dbReference>
<comment type="similarity">
    <text evidence="1 3">Belongs to the D-isomer specific 2-hydroxyacid dehydrogenase family.</text>
</comment>
<proteinExistence type="inferred from homology"/>
<reference evidence="6 7" key="1">
    <citation type="submission" date="2021-03" db="EMBL/GenBank/DDBJ databases">
        <authorList>
            <person name="So Y."/>
        </authorList>
    </citation>
    <scope>NUCLEOTIDE SEQUENCE [LARGE SCALE GENOMIC DNA]</scope>
    <source>
        <strain evidence="6 7">PWR1</strain>
    </source>
</reference>
<evidence type="ECO:0000256" key="3">
    <source>
        <dbReference type="RuleBase" id="RU003719"/>
    </source>
</evidence>
<evidence type="ECO:0000259" key="4">
    <source>
        <dbReference type="Pfam" id="PF00389"/>
    </source>
</evidence>
<dbReference type="Gene3D" id="3.40.50.720">
    <property type="entry name" value="NAD(P)-binding Rossmann-like Domain"/>
    <property type="match status" value="2"/>
</dbReference>
<dbReference type="InterPro" id="IPR050223">
    <property type="entry name" value="D-isomer_2-hydroxyacid_DH"/>
</dbReference>
<evidence type="ECO:0000256" key="2">
    <source>
        <dbReference type="ARBA" id="ARBA00023002"/>
    </source>
</evidence>
<protein>
    <submittedName>
        <fullName evidence="6">Hydroxyacid dehydrogenase</fullName>
    </submittedName>
</protein>
<comment type="caution">
    <text evidence="6">The sequence shown here is derived from an EMBL/GenBank/DDBJ whole genome shotgun (WGS) entry which is preliminary data.</text>
</comment>
<evidence type="ECO:0000313" key="7">
    <source>
        <dbReference type="Proteomes" id="UP000680815"/>
    </source>
</evidence>
<dbReference type="SUPFAM" id="SSF51735">
    <property type="entry name" value="NAD(P)-binding Rossmann-fold domains"/>
    <property type="match status" value="1"/>
</dbReference>
<dbReference type="InterPro" id="IPR006140">
    <property type="entry name" value="D-isomer_DH_NAD-bd"/>
</dbReference>
<gene>
    <name evidence="6" type="ORF">J5Y09_12535</name>
</gene>
<dbReference type="PANTHER" id="PTHR10996:SF257">
    <property type="entry name" value="GLYOXYLATE REDUCTASE 1"/>
    <property type="match status" value="1"/>
</dbReference>
<evidence type="ECO:0000313" key="6">
    <source>
        <dbReference type="EMBL" id="MBP0464739.1"/>
    </source>
</evidence>
<dbReference type="Proteomes" id="UP000680815">
    <property type="component" value="Unassembled WGS sequence"/>
</dbReference>
<dbReference type="PANTHER" id="PTHR10996">
    <property type="entry name" value="2-HYDROXYACID DEHYDROGENASE-RELATED"/>
    <property type="match status" value="1"/>
</dbReference>